<reference evidence="1 2" key="1">
    <citation type="submission" date="2024-03" db="EMBL/GenBank/DDBJ databases">
        <title>Novel species of the genus Variovorax.</title>
        <authorList>
            <person name="Liu Q."/>
            <person name="Xin Y.-H."/>
        </authorList>
    </citation>
    <scope>NUCLEOTIDE SEQUENCE [LARGE SCALE GENOMIC DNA]</scope>
    <source>
        <strain evidence="1 2">KACC 18501</strain>
    </source>
</reference>
<name>A0ABU8VV50_9BURK</name>
<evidence type="ECO:0000313" key="1">
    <source>
        <dbReference type="EMBL" id="MEJ8821535.1"/>
    </source>
</evidence>
<gene>
    <name evidence="1" type="ORF">WKW80_05725</name>
</gene>
<organism evidence="1 2">
    <name type="scientific">Variovorax humicola</name>
    <dbReference type="NCBI Taxonomy" id="1769758"/>
    <lineage>
        <taxon>Bacteria</taxon>
        <taxon>Pseudomonadati</taxon>
        <taxon>Pseudomonadota</taxon>
        <taxon>Betaproteobacteria</taxon>
        <taxon>Burkholderiales</taxon>
        <taxon>Comamonadaceae</taxon>
        <taxon>Variovorax</taxon>
    </lineage>
</organism>
<comment type="caution">
    <text evidence="1">The sequence shown here is derived from an EMBL/GenBank/DDBJ whole genome shotgun (WGS) entry which is preliminary data.</text>
</comment>
<dbReference type="EMBL" id="JBBKZV010000002">
    <property type="protein sequence ID" value="MEJ8821535.1"/>
    <property type="molecule type" value="Genomic_DNA"/>
</dbReference>
<proteinExistence type="predicted"/>
<dbReference type="RefSeq" id="WP_340362578.1">
    <property type="nucleotide sequence ID" value="NZ_JBBKZV010000002.1"/>
</dbReference>
<evidence type="ECO:0000313" key="2">
    <source>
        <dbReference type="Proteomes" id="UP001363010"/>
    </source>
</evidence>
<keyword evidence="2" id="KW-1185">Reference proteome</keyword>
<sequence>MTAPVMPALQSLLPEAERREPERAMLDTLQAVAGDPRASAAARVRAAKALLEHFKSSKVIVPRRGGKGSRNGLAPRTSEELREALAQVQARKARLQ</sequence>
<accession>A0ABU8VV50</accession>
<dbReference type="Proteomes" id="UP001363010">
    <property type="component" value="Unassembled WGS sequence"/>
</dbReference>
<protein>
    <submittedName>
        <fullName evidence="1">Uncharacterized protein</fullName>
    </submittedName>
</protein>